<proteinExistence type="predicted"/>
<dbReference type="AlphaFoldDB" id="D5MH26"/>
<name>D5MH26_METO1</name>
<dbReference type="HOGENOM" id="CLU_3306512_0_0_0"/>
<protein>
    <submittedName>
        <fullName evidence="1">Uncharacterized protein</fullName>
    </submittedName>
</protein>
<accession>D5MH26</accession>
<dbReference type="EMBL" id="FP565575">
    <property type="protein sequence ID" value="CBE69057.1"/>
    <property type="molecule type" value="Genomic_DNA"/>
</dbReference>
<dbReference type="STRING" id="671143.DAMO_2007"/>
<sequence length="39" mass="4177">MGWAVNRGGYSGKVKGLALNFVEEQKACGVLIKGRLRGI</sequence>
<dbReference type="KEGG" id="mox:DAMO_2007"/>
<reference evidence="1 2" key="1">
    <citation type="journal article" date="2010" name="Nature">
        <title>Nitrite-driven anaerobic methane oxidation by oxygenic bacteria.</title>
        <authorList>
            <person name="Ettwig K.F."/>
            <person name="Butler M.K."/>
            <person name="Le Paslier D."/>
            <person name="Pelletier E."/>
            <person name="Mangenot S."/>
            <person name="Kuypers M.M.M."/>
            <person name="Schreiber F."/>
            <person name="Dutilh B.E."/>
            <person name="Zedelius J."/>
            <person name="de Beer D."/>
            <person name="Gloerich J."/>
            <person name="Wessels H.J.C.T."/>
            <person name="van Allen T."/>
            <person name="Luesken F."/>
            <person name="Wu M."/>
            <person name="van de Pas-Schoonen K.T."/>
            <person name="Op den Camp H.J.M."/>
            <person name="Janssen-Megens E.M."/>
            <person name="Francoijs K-J."/>
            <person name="Stunnenberg H."/>
            <person name="Weissenbach J."/>
            <person name="Jetten M.S.M."/>
            <person name="Strous M."/>
        </authorList>
    </citation>
    <scope>NUCLEOTIDE SEQUENCE [LARGE SCALE GENOMIC DNA]</scope>
</reference>
<evidence type="ECO:0000313" key="2">
    <source>
        <dbReference type="Proteomes" id="UP000006898"/>
    </source>
</evidence>
<evidence type="ECO:0000313" key="1">
    <source>
        <dbReference type="EMBL" id="CBE69057.1"/>
    </source>
</evidence>
<organism evidence="1 2">
    <name type="scientific">Methylomirabilis oxygeniifera</name>
    <dbReference type="NCBI Taxonomy" id="671143"/>
    <lineage>
        <taxon>Bacteria</taxon>
        <taxon>Candidatus Methylomirabilota</taxon>
        <taxon>Candidatus Methylomirabilia</taxon>
        <taxon>Candidatus Methylomirabilales</taxon>
        <taxon>Candidatus Methylomirabilaceae</taxon>
        <taxon>Candidatus Methylomirabilis</taxon>
    </lineage>
</organism>
<dbReference type="Proteomes" id="UP000006898">
    <property type="component" value="Chromosome"/>
</dbReference>
<gene>
    <name evidence="1" type="ORF">DAMO_2007</name>
</gene>